<evidence type="ECO:0000256" key="3">
    <source>
        <dbReference type="ARBA" id="ARBA00022692"/>
    </source>
</evidence>
<organism evidence="10 11">
    <name type="scientific">Ammonicoccus fulvus</name>
    <dbReference type="NCBI Taxonomy" id="3138240"/>
    <lineage>
        <taxon>Bacteria</taxon>
        <taxon>Bacillati</taxon>
        <taxon>Actinomycetota</taxon>
        <taxon>Actinomycetes</taxon>
        <taxon>Propionibacteriales</taxon>
        <taxon>Propionibacteriaceae</taxon>
        <taxon>Ammonicoccus</taxon>
    </lineage>
</organism>
<keyword evidence="11" id="KW-1185">Reference proteome</keyword>
<dbReference type="CDD" id="cd19756">
    <property type="entry name" value="Bbox2"/>
    <property type="match status" value="1"/>
</dbReference>
<protein>
    <submittedName>
        <fullName evidence="10">Rhomboid family intramembrane serine protease</fullName>
        <ecNumber evidence="10">3.4.21.105</ecNumber>
    </submittedName>
</protein>
<feature type="transmembrane region" description="Helical" evidence="8">
    <location>
        <begin position="191"/>
        <end position="209"/>
    </location>
</feature>
<evidence type="ECO:0000256" key="5">
    <source>
        <dbReference type="ARBA" id="ARBA00022989"/>
    </source>
</evidence>
<comment type="similarity">
    <text evidence="2">Belongs to the peptidase S54 family.</text>
</comment>
<evidence type="ECO:0000256" key="2">
    <source>
        <dbReference type="ARBA" id="ARBA00009045"/>
    </source>
</evidence>
<name>A0ABZ3FT60_9ACTN</name>
<dbReference type="SUPFAM" id="SSF144091">
    <property type="entry name" value="Rhomboid-like"/>
    <property type="match status" value="1"/>
</dbReference>
<feature type="transmembrane region" description="Helical" evidence="8">
    <location>
        <begin position="293"/>
        <end position="313"/>
    </location>
</feature>
<dbReference type="EMBL" id="CP154795">
    <property type="protein sequence ID" value="XAN08360.1"/>
    <property type="molecule type" value="Genomic_DNA"/>
</dbReference>
<evidence type="ECO:0000256" key="4">
    <source>
        <dbReference type="ARBA" id="ARBA00022801"/>
    </source>
</evidence>
<comment type="subcellular location">
    <subcellularLocation>
        <location evidence="1">Membrane</location>
        <topology evidence="1">Multi-pass membrane protein</topology>
    </subcellularLocation>
</comment>
<feature type="region of interest" description="Disordered" evidence="7">
    <location>
        <begin position="1"/>
        <end position="29"/>
    </location>
</feature>
<keyword evidence="4 10" id="KW-0378">Hydrolase</keyword>
<feature type="transmembrane region" description="Helical" evidence="8">
    <location>
        <begin position="244"/>
        <end position="261"/>
    </location>
</feature>
<evidence type="ECO:0000256" key="8">
    <source>
        <dbReference type="SAM" id="Phobius"/>
    </source>
</evidence>
<gene>
    <name evidence="10" type="ORF">AADG42_13965</name>
</gene>
<feature type="domain" description="Peptidase S54 rhomboid" evidence="9">
    <location>
        <begin position="150"/>
        <end position="282"/>
    </location>
</feature>
<accession>A0ABZ3FT60</accession>
<dbReference type="InterPro" id="IPR035952">
    <property type="entry name" value="Rhomboid-like_sf"/>
</dbReference>
<evidence type="ECO:0000259" key="9">
    <source>
        <dbReference type="Pfam" id="PF01694"/>
    </source>
</evidence>
<feature type="transmembrane region" description="Helical" evidence="8">
    <location>
        <begin position="157"/>
        <end position="179"/>
    </location>
</feature>
<feature type="transmembrane region" description="Helical" evidence="8">
    <location>
        <begin position="117"/>
        <end position="137"/>
    </location>
</feature>
<dbReference type="GO" id="GO:0008233">
    <property type="term" value="F:peptidase activity"/>
    <property type="evidence" value="ECO:0007669"/>
    <property type="project" value="UniProtKB-KW"/>
</dbReference>
<dbReference type="GO" id="GO:0006508">
    <property type="term" value="P:proteolysis"/>
    <property type="evidence" value="ECO:0007669"/>
    <property type="project" value="UniProtKB-KW"/>
</dbReference>
<sequence>MSDDRPDFTWEEFSAGKGSGGDPPRDSDRFKPCFRHKERTTGITCQRCDRPICGECMRPASVGFQCPVCVAEQQMAEPPVTNRVGKKVGGGGRRPRSLSGPSIAGIRLAGGPTSTTVILMIVMAIVGVIDLFGRLGIRLLGFSDQLITSGQLWRLVTGILVAGSPFQLLINLLFLWLVGRSVEADFGRGRMLAVLALSGLGGSAALMMFMPVTLWPMSYGAILGMLAAVAAAKRRFGEDIRGDLLLLGIMVAFSVVIGNVPGWVSQIGAILAGGAAGAIIAYAPRENRTRTQILGLAGLAGVLLVLAFVRTFIGV</sequence>
<evidence type="ECO:0000313" key="10">
    <source>
        <dbReference type="EMBL" id="XAN08360.1"/>
    </source>
</evidence>
<feature type="transmembrane region" description="Helical" evidence="8">
    <location>
        <begin position="267"/>
        <end position="284"/>
    </location>
</feature>
<dbReference type="InterPro" id="IPR022764">
    <property type="entry name" value="Peptidase_S54_rhomboid_dom"/>
</dbReference>
<evidence type="ECO:0000256" key="1">
    <source>
        <dbReference type="ARBA" id="ARBA00004141"/>
    </source>
</evidence>
<reference evidence="10 11" key="1">
    <citation type="submission" date="2024-04" db="EMBL/GenBank/DDBJ databases">
        <title>Isolation of an actinomycete strain from pig manure.</title>
        <authorList>
            <person name="Gong T."/>
            <person name="Yu Z."/>
            <person name="An M."/>
            <person name="Wei C."/>
            <person name="Yang W."/>
            <person name="Liu L."/>
        </authorList>
    </citation>
    <scope>NUCLEOTIDE SEQUENCE [LARGE SCALE GENOMIC DNA]</scope>
    <source>
        <strain evidence="10 11">ZF39</strain>
    </source>
</reference>
<evidence type="ECO:0000256" key="7">
    <source>
        <dbReference type="SAM" id="MobiDB-lite"/>
    </source>
</evidence>
<dbReference type="EC" id="3.4.21.105" evidence="10"/>
<keyword evidence="10" id="KW-0645">Protease</keyword>
<dbReference type="Pfam" id="PF01694">
    <property type="entry name" value="Rhomboid"/>
    <property type="match status" value="1"/>
</dbReference>
<dbReference type="PANTHER" id="PTHR43731:SF14">
    <property type="entry name" value="PRESENILIN-ASSOCIATED RHOMBOID-LIKE PROTEIN, MITOCHONDRIAL"/>
    <property type="match status" value="1"/>
</dbReference>
<keyword evidence="3 8" id="KW-0812">Transmembrane</keyword>
<evidence type="ECO:0000313" key="11">
    <source>
        <dbReference type="Proteomes" id="UP001442841"/>
    </source>
</evidence>
<evidence type="ECO:0000256" key="6">
    <source>
        <dbReference type="ARBA" id="ARBA00023136"/>
    </source>
</evidence>
<dbReference type="Proteomes" id="UP001442841">
    <property type="component" value="Chromosome"/>
</dbReference>
<proteinExistence type="inferred from homology"/>
<dbReference type="PANTHER" id="PTHR43731">
    <property type="entry name" value="RHOMBOID PROTEASE"/>
    <property type="match status" value="1"/>
</dbReference>
<dbReference type="RefSeq" id="WP_425309816.1">
    <property type="nucleotide sequence ID" value="NZ_CP154795.1"/>
</dbReference>
<dbReference type="Gene3D" id="1.20.1540.10">
    <property type="entry name" value="Rhomboid-like"/>
    <property type="match status" value="1"/>
</dbReference>
<keyword evidence="6 8" id="KW-0472">Membrane</keyword>
<feature type="transmembrane region" description="Helical" evidence="8">
    <location>
        <begin position="215"/>
        <end position="232"/>
    </location>
</feature>
<keyword evidence="5 8" id="KW-1133">Transmembrane helix</keyword>
<dbReference type="InterPro" id="IPR050925">
    <property type="entry name" value="Rhomboid_protease_S54"/>
</dbReference>